<sequence length="101" mass="11431">MKLISPNRLIKQQHRRVLQLRILPNMRKNGDCLLSRLATAYDACNFSVFEIYEASLSKQAAAAQNGSASAEFKVKTAAVEVHSSVTCVYPQPIIYYRLREE</sequence>
<dbReference type="Proteomes" id="UP000250321">
    <property type="component" value="Unassembled WGS sequence"/>
</dbReference>
<dbReference type="EMBL" id="PJQY01001478">
    <property type="protein sequence ID" value="PQQ02325.1"/>
    <property type="molecule type" value="Genomic_DNA"/>
</dbReference>
<reference evidence="1 2" key="1">
    <citation type="submission" date="2018-02" db="EMBL/GenBank/DDBJ databases">
        <title>Draft genome of wild Prunus yedoensis var. nudiflora.</title>
        <authorList>
            <person name="Baek S."/>
            <person name="Kim J.-H."/>
            <person name="Choi K."/>
            <person name="Kim G.-B."/>
            <person name="Cho A."/>
            <person name="Jang H."/>
            <person name="Shin C.-H."/>
            <person name="Yu H.-J."/>
            <person name="Mun J.-H."/>
        </authorList>
    </citation>
    <scope>NUCLEOTIDE SEQUENCE [LARGE SCALE GENOMIC DNA]</scope>
    <source>
        <strain evidence="2">cv. Jeju island</strain>
        <tissue evidence="1">Leaf</tissue>
    </source>
</reference>
<evidence type="ECO:0000313" key="1">
    <source>
        <dbReference type="EMBL" id="PQQ02325.1"/>
    </source>
</evidence>
<organism evidence="1 2">
    <name type="scientific">Prunus yedoensis var. nudiflora</name>
    <dbReference type="NCBI Taxonomy" id="2094558"/>
    <lineage>
        <taxon>Eukaryota</taxon>
        <taxon>Viridiplantae</taxon>
        <taxon>Streptophyta</taxon>
        <taxon>Embryophyta</taxon>
        <taxon>Tracheophyta</taxon>
        <taxon>Spermatophyta</taxon>
        <taxon>Magnoliopsida</taxon>
        <taxon>eudicotyledons</taxon>
        <taxon>Gunneridae</taxon>
        <taxon>Pentapetalae</taxon>
        <taxon>rosids</taxon>
        <taxon>fabids</taxon>
        <taxon>Rosales</taxon>
        <taxon>Rosaceae</taxon>
        <taxon>Amygdaloideae</taxon>
        <taxon>Amygdaleae</taxon>
        <taxon>Prunus</taxon>
    </lineage>
</organism>
<comment type="caution">
    <text evidence="1">The sequence shown here is derived from an EMBL/GenBank/DDBJ whole genome shotgun (WGS) entry which is preliminary data.</text>
</comment>
<name>A0A314Y310_PRUYE</name>
<accession>A0A314Y310</accession>
<dbReference type="AlphaFoldDB" id="A0A314Y310"/>
<protein>
    <submittedName>
        <fullName evidence="1">Uncharacterized protein</fullName>
    </submittedName>
</protein>
<proteinExistence type="predicted"/>
<keyword evidence="2" id="KW-1185">Reference proteome</keyword>
<gene>
    <name evidence="1" type="ORF">Pyn_24391</name>
</gene>
<evidence type="ECO:0000313" key="2">
    <source>
        <dbReference type="Proteomes" id="UP000250321"/>
    </source>
</evidence>